<name>Q7R6W8_PLAYO</name>
<accession>Q7R6W8</accession>
<dbReference type="InParanoid" id="Q7R6W8"/>
<reference evidence="1 2" key="1">
    <citation type="journal article" date="2002" name="Nature">
        <title>Genome sequence and comparative analysis of the model rodent malaria parasite Plasmodium yoelii yoelii.</title>
        <authorList>
            <person name="Carlton J.M."/>
            <person name="Angiuoli S.V."/>
            <person name="Suh B.B."/>
            <person name="Kooij T.W."/>
            <person name="Pertea M."/>
            <person name="Silva J.C."/>
            <person name="Ermolaeva M.D."/>
            <person name="Allen J.E."/>
            <person name="Selengut J.D."/>
            <person name="Koo H.L."/>
            <person name="Peterson J.D."/>
            <person name="Pop M."/>
            <person name="Kosack D.S."/>
            <person name="Shumway M.F."/>
            <person name="Bidwell S.L."/>
            <person name="Shallom S.J."/>
            <person name="van Aken S.E."/>
            <person name="Riedmuller S.B."/>
            <person name="Feldblyum T.V."/>
            <person name="Cho J.K."/>
            <person name="Quackenbush J."/>
            <person name="Sedegah M."/>
            <person name="Shoaibi A."/>
            <person name="Cummings L.M."/>
            <person name="Florens L."/>
            <person name="Yates J.R."/>
            <person name="Raine J.D."/>
            <person name="Sinden R.E."/>
            <person name="Harris M.A."/>
            <person name="Cunningham D.A."/>
            <person name="Preiser P.R."/>
            <person name="Bergman L.W."/>
            <person name="Vaidya A.B."/>
            <person name="van Lin L.H."/>
            <person name="Janse C.J."/>
            <person name="Waters A.P."/>
            <person name="Smith H.O."/>
            <person name="White O.R."/>
            <person name="Salzberg S.L."/>
            <person name="Venter J.C."/>
            <person name="Fraser C.M."/>
            <person name="Hoffman S.L."/>
            <person name="Gardner M.J."/>
            <person name="Carucci D.J."/>
        </authorList>
    </citation>
    <scope>NUCLEOTIDE SEQUENCE [LARGE SCALE GENOMIC DNA]</scope>
    <source>
        <strain evidence="1 2">17XNL</strain>
    </source>
</reference>
<evidence type="ECO:0000313" key="2">
    <source>
        <dbReference type="Proteomes" id="UP000008553"/>
    </source>
</evidence>
<dbReference type="Proteomes" id="UP000008553">
    <property type="component" value="Unassembled WGS sequence"/>
</dbReference>
<keyword evidence="2" id="KW-1185">Reference proteome</keyword>
<dbReference type="PaxDb" id="73239-Q7R6W8"/>
<proteinExistence type="predicted"/>
<organism evidence="1 2">
    <name type="scientific">Plasmodium yoelii yoelii</name>
    <dbReference type="NCBI Taxonomy" id="73239"/>
    <lineage>
        <taxon>Eukaryota</taxon>
        <taxon>Sar</taxon>
        <taxon>Alveolata</taxon>
        <taxon>Apicomplexa</taxon>
        <taxon>Aconoidasida</taxon>
        <taxon>Haemosporida</taxon>
        <taxon>Plasmodiidae</taxon>
        <taxon>Plasmodium</taxon>
        <taxon>Plasmodium (Vinckeia)</taxon>
    </lineage>
</organism>
<comment type="caution">
    <text evidence="1">The sequence shown here is derived from an EMBL/GenBank/DDBJ whole genome shotgun (WGS) entry which is preliminary data.</text>
</comment>
<gene>
    <name evidence="1" type="ORF">PY07822</name>
</gene>
<dbReference type="EMBL" id="AABL01002939">
    <property type="protein sequence ID" value="EAA20357.1"/>
    <property type="molecule type" value="Genomic_DNA"/>
</dbReference>
<feature type="non-terminal residue" evidence="1">
    <location>
        <position position="1"/>
    </location>
</feature>
<sequence length="15" mass="1875">IFKTNYLIIHIHLHI</sequence>
<evidence type="ECO:0000313" key="1">
    <source>
        <dbReference type="EMBL" id="EAA20357.1"/>
    </source>
</evidence>
<protein>
    <submittedName>
        <fullName evidence="1">Uncharacterized protein</fullName>
    </submittedName>
</protein>